<dbReference type="Pfam" id="PF03171">
    <property type="entry name" value="2OG-FeII_Oxy"/>
    <property type="match status" value="1"/>
</dbReference>
<dbReference type="AlphaFoldDB" id="A0A3A4JW40"/>
<keyword evidence="2" id="KW-0045">Antibiotic biosynthesis</keyword>
<comment type="caution">
    <text evidence="5">The sequence shown here is derived from an EMBL/GenBank/DDBJ whole genome shotgun (WGS) entry which is preliminary data.</text>
</comment>
<dbReference type="Pfam" id="PF14226">
    <property type="entry name" value="DIOX_N"/>
    <property type="match status" value="1"/>
</dbReference>
<feature type="domain" description="Fe2OG dioxygenase" evidence="4">
    <location>
        <begin position="169"/>
        <end position="270"/>
    </location>
</feature>
<evidence type="ECO:0000256" key="2">
    <source>
        <dbReference type="ARBA" id="ARBA00023194"/>
    </source>
</evidence>
<dbReference type="InterPro" id="IPR005123">
    <property type="entry name" value="Oxoglu/Fe-dep_dioxygenase_dom"/>
</dbReference>
<dbReference type="SUPFAM" id="SSF51197">
    <property type="entry name" value="Clavaminate synthase-like"/>
    <property type="match status" value="1"/>
</dbReference>
<organism evidence="5 6">
    <name type="scientific">Nocardia panacis</name>
    <dbReference type="NCBI Taxonomy" id="2340916"/>
    <lineage>
        <taxon>Bacteria</taxon>
        <taxon>Bacillati</taxon>
        <taxon>Actinomycetota</taxon>
        <taxon>Actinomycetes</taxon>
        <taxon>Mycobacteriales</taxon>
        <taxon>Nocardiaceae</taxon>
        <taxon>Nocardia</taxon>
    </lineage>
</organism>
<reference evidence="5 6" key="1">
    <citation type="submission" date="2018-09" db="EMBL/GenBank/DDBJ databases">
        <title>YIM PH21274 draft genome.</title>
        <authorList>
            <person name="Miao C."/>
        </authorList>
    </citation>
    <scope>NUCLEOTIDE SEQUENCE [LARGE SCALE GENOMIC DNA]</scope>
    <source>
        <strain evidence="5 6">YIM PH 21724</strain>
    </source>
</reference>
<dbReference type="Gene3D" id="2.60.120.330">
    <property type="entry name" value="B-lactam Antibiotic, Isopenicillin N Synthase, Chain"/>
    <property type="match status" value="1"/>
</dbReference>
<dbReference type="InterPro" id="IPR050231">
    <property type="entry name" value="Iron_ascorbate_oxido_reductase"/>
</dbReference>
<dbReference type="InterPro" id="IPR026992">
    <property type="entry name" value="DIOX_N"/>
</dbReference>
<dbReference type="RefSeq" id="WP_120043899.1">
    <property type="nucleotide sequence ID" value="NZ_QZFU01000036.1"/>
</dbReference>
<dbReference type="Proteomes" id="UP000266677">
    <property type="component" value="Unassembled WGS sequence"/>
</dbReference>
<name>A0A3A4JW40_9NOCA</name>
<evidence type="ECO:0000259" key="4">
    <source>
        <dbReference type="PROSITE" id="PS51471"/>
    </source>
</evidence>
<comment type="pathway">
    <text evidence="1">Antibiotic biosynthesis.</text>
</comment>
<dbReference type="InterPro" id="IPR027443">
    <property type="entry name" value="IPNS-like_sf"/>
</dbReference>
<keyword evidence="3" id="KW-0479">Metal-binding</keyword>
<evidence type="ECO:0000256" key="1">
    <source>
        <dbReference type="ARBA" id="ARBA00004792"/>
    </source>
</evidence>
<dbReference type="OrthoDB" id="21825at2"/>
<keyword evidence="3" id="KW-0408">Iron</keyword>
<keyword evidence="3" id="KW-0560">Oxidoreductase</keyword>
<comment type="similarity">
    <text evidence="3">Belongs to the iron/ascorbate-dependent oxidoreductase family.</text>
</comment>
<evidence type="ECO:0000313" key="5">
    <source>
        <dbReference type="EMBL" id="RJO70842.1"/>
    </source>
</evidence>
<dbReference type="GO" id="GO:0017000">
    <property type="term" value="P:antibiotic biosynthetic process"/>
    <property type="evidence" value="ECO:0007669"/>
    <property type="project" value="UniProtKB-KW"/>
</dbReference>
<dbReference type="InterPro" id="IPR044861">
    <property type="entry name" value="IPNS-like_FE2OG_OXY"/>
</dbReference>
<evidence type="ECO:0000313" key="6">
    <source>
        <dbReference type="Proteomes" id="UP000266677"/>
    </source>
</evidence>
<protein>
    <submittedName>
        <fullName evidence="5">Isopenicillin N synthase family oxygenase</fullName>
    </submittedName>
</protein>
<gene>
    <name evidence="5" type="ORF">D5S18_27015</name>
</gene>
<dbReference type="PANTHER" id="PTHR47990">
    <property type="entry name" value="2-OXOGLUTARATE (2OG) AND FE(II)-DEPENDENT OXYGENASE SUPERFAMILY PROTEIN-RELATED"/>
    <property type="match status" value="1"/>
</dbReference>
<dbReference type="GO" id="GO:0046872">
    <property type="term" value="F:metal ion binding"/>
    <property type="evidence" value="ECO:0007669"/>
    <property type="project" value="UniProtKB-KW"/>
</dbReference>
<proteinExistence type="inferred from homology"/>
<sequence>MIPVIGLADVEARRTDAVETLHTALRTHTIVHVDARGELGPDFFPDLYRRTREFFALPAAEKQALDINGSPNYRGYVGQGKEYTGGIPDLKESYEFGKVLAPPPGEHRAWFDLYGDNRWPSEGHPAPFRSMIDAYSKAVERIAVAVLRALLHSMDQEVDRADGVTGGEPSLYSRLIYYRDPRGYAVGDARLHQHTDSALLTVGLQNAPGLEVRNSNGQWRPVDPPENVFSIFAGELMEVWTNGYYPPCLHRVHNSALRSERLSCASFFLPDLRRPLTPIDPISSPRMAAAGLTVSETNSWLADGRRVSPTTPVGQLEWERMNMVFPERVGADEGVQQ</sequence>
<evidence type="ECO:0000256" key="3">
    <source>
        <dbReference type="RuleBase" id="RU003682"/>
    </source>
</evidence>
<keyword evidence="6" id="KW-1185">Reference proteome</keyword>
<dbReference type="GO" id="GO:0016491">
    <property type="term" value="F:oxidoreductase activity"/>
    <property type="evidence" value="ECO:0007669"/>
    <property type="project" value="UniProtKB-KW"/>
</dbReference>
<dbReference type="EMBL" id="QZFU01000036">
    <property type="protein sequence ID" value="RJO70842.1"/>
    <property type="molecule type" value="Genomic_DNA"/>
</dbReference>
<accession>A0A3A4JW40</accession>
<dbReference type="PROSITE" id="PS51471">
    <property type="entry name" value="FE2OG_OXY"/>
    <property type="match status" value="1"/>
</dbReference>